<keyword evidence="1" id="KW-1133">Transmembrane helix</keyword>
<comment type="caution">
    <text evidence="2">The sequence shown here is derived from an EMBL/GenBank/DDBJ whole genome shotgun (WGS) entry which is preliminary data.</text>
</comment>
<dbReference type="STRING" id="336988.NT96_07745"/>
<dbReference type="OrthoDB" id="2151963at2"/>
<dbReference type="AlphaFoldDB" id="G9WI95"/>
<keyword evidence="3" id="KW-1185">Reference proteome</keyword>
<evidence type="ECO:0000256" key="1">
    <source>
        <dbReference type="SAM" id="Phobius"/>
    </source>
</evidence>
<dbReference type="RefSeq" id="WP_007746006.1">
    <property type="nucleotide sequence ID" value="NZ_CM001398.1"/>
</dbReference>
<evidence type="ECO:0000313" key="2">
    <source>
        <dbReference type="EMBL" id="EHN59217.1"/>
    </source>
</evidence>
<reference evidence="2 3" key="1">
    <citation type="journal article" date="2012" name="PLoS ONE">
        <title>Functional divergence in the genus oenococcus as predicted by genome sequencing of the newly-described species, Oenococcus kitaharae.</title>
        <authorList>
            <person name="Borneman A.R."/>
            <person name="McCarthy J.M."/>
            <person name="Chambers P.J."/>
            <person name="Bartowsky E.J."/>
        </authorList>
    </citation>
    <scope>NUCLEOTIDE SEQUENCE [LARGE SCALE GENOMIC DNA]</scope>
    <source>
        <strain evidence="3">DSM17330</strain>
    </source>
</reference>
<gene>
    <name evidence="2" type="ORF">OKIT_1118</name>
</gene>
<accession>G9WI95</accession>
<name>G9WI95_9LACO</name>
<dbReference type="EMBL" id="AFVZ01000001">
    <property type="protein sequence ID" value="EHN59217.1"/>
    <property type="molecule type" value="Genomic_DNA"/>
</dbReference>
<dbReference type="HOGENOM" id="CLU_2396755_0_0_9"/>
<organism evidence="2 3">
    <name type="scientific">Oenococcus kitaharae DSM 17330</name>
    <dbReference type="NCBI Taxonomy" id="1045004"/>
    <lineage>
        <taxon>Bacteria</taxon>
        <taxon>Bacillati</taxon>
        <taxon>Bacillota</taxon>
        <taxon>Bacilli</taxon>
        <taxon>Lactobacillales</taxon>
        <taxon>Lactobacillaceae</taxon>
        <taxon>Oenococcus</taxon>
    </lineage>
</organism>
<protein>
    <submittedName>
        <fullName evidence="2">Uncharacterized protein</fullName>
    </submittedName>
</protein>
<feature type="transmembrane region" description="Helical" evidence="1">
    <location>
        <begin position="65"/>
        <end position="85"/>
    </location>
</feature>
<evidence type="ECO:0000313" key="3">
    <source>
        <dbReference type="Proteomes" id="UP000004959"/>
    </source>
</evidence>
<proteinExistence type="predicted"/>
<dbReference type="Proteomes" id="UP000004959">
    <property type="component" value="Chromosome"/>
</dbReference>
<keyword evidence="1" id="KW-0472">Membrane</keyword>
<feature type="transmembrane region" description="Helical" evidence="1">
    <location>
        <begin position="40"/>
        <end position="60"/>
    </location>
</feature>
<keyword evidence="1" id="KW-0812">Transmembrane</keyword>
<dbReference type="PATRIC" id="fig|1045004.4.peg.1114"/>
<sequence>MIIVGIILVCIDLALGGYLVSQQKKLFIWDVEQFPQIKKITLHNGIPLLLLALVAIAGVLTNNRILLLLTAIASMIFAWVFLYQLNKLINTPK</sequence>